<keyword evidence="4 8" id="KW-0479">Metal-binding</keyword>
<proteinExistence type="inferred from homology"/>
<evidence type="ECO:0000256" key="1">
    <source>
        <dbReference type="ARBA" id="ARBA00001971"/>
    </source>
</evidence>
<dbReference type="PANTHER" id="PTHR46300:SF7">
    <property type="entry name" value="P450, PUTATIVE (EUROFUNG)-RELATED"/>
    <property type="match status" value="1"/>
</dbReference>
<keyword evidence="7 9" id="KW-0503">Monooxygenase</keyword>
<dbReference type="InterPro" id="IPR036396">
    <property type="entry name" value="Cyt_P450_sf"/>
</dbReference>
<dbReference type="PRINTS" id="PR00463">
    <property type="entry name" value="EP450I"/>
</dbReference>
<dbReference type="Gene3D" id="1.10.630.10">
    <property type="entry name" value="Cytochrome P450"/>
    <property type="match status" value="1"/>
</dbReference>
<dbReference type="CDD" id="cd11065">
    <property type="entry name" value="CYP64-like"/>
    <property type="match status" value="1"/>
</dbReference>
<evidence type="ECO:0000256" key="4">
    <source>
        <dbReference type="ARBA" id="ARBA00022723"/>
    </source>
</evidence>
<name>A0A9P6LJ18_9PEZI</name>
<dbReference type="RefSeq" id="XP_038744694.1">
    <property type="nucleotide sequence ID" value="XM_038889770.1"/>
</dbReference>
<dbReference type="OrthoDB" id="2789670at2759"/>
<sequence>MKDSSLVLGFGAVLLLVYVVDKLMQAKRNANLLPLPPGPRGLPIVGNIKDFPPPGVFGPHHWVKFKDEYGPLSSITVMGRTIILINDVQLAFDILDKRSTYSSRSQPFLGGELYVMALLVPAEMLRRLTVANLFSVGWKHNTAFLPDGDVLRHRRKGFGRIIGSNAAASQFNELLEAEVAHFVLHLLESPEKLQDHIKRSAGTTILKLVYGYNAEQTKRDSLIDTVQKVMDDLAEYAAPGSYLVDTFPILRHVPDWFPGASWKKLARQWKKELMETVEKPYAFVQHQRAQGREMPCYVSRLIENSGDSPEEERSNKWAAQSLYTGGADTTVSSIGAFFLAMTLNPEIQAKAQEEIDRVVGHDRLPTLDDRKNLPYVEAVVKESLRWHSVIPICLPHTNPEETTYGGFGVPKDAIMFANLWWFTHNPDVYPDPDVFRPERHIRTPNREPELDPVRLVFGFGRRVCAGKILAQNSLFLNFAQVLAVFRISKKVVDGVVIEPKVDHLNGALSHLGPFETSIAPRSVQHERLIRSLEERFPWQRPDNEVLERMGC</sequence>
<dbReference type="Pfam" id="PF00067">
    <property type="entry name" value="p450"/>
    <property type="match status" value="1"/>
</dbReference>
<evidence type="ECO:0000256" key="6">
    <source>
        <dbReference type="ARBA" id="ARBA00023004"/>
    </source>
</evidence>
<dbReference type="PRINTS" id="PR00385">
    <property type="entry name" value="P450"/>
</dbReference>
<comment type="caution">
    <text evidence="10">The sequence shown here is derived from an EMBL/GenBank/DDBJ whole genome shotgun (WGS) entry which is preliminary data.</text>
</comment>
<protein>
    <recommendedName>
        <fullName evidence="12">O-methylsterigmatocystin oxidoreductase</fullName>
    </recommendedName>
</protein>
<gene>
    <name evidence="10" type="ORF">CkaCkLH20_07053</name>
</gene>
<comment type="similarity">
    <text evidence="2 9">Belongs to the cytochrome P450 family.</text>
</comment>
<evidence type="ECO:0008006" key="12">
    <source>
        <dbReference type="Google" id="ProtNLM"/>
    </source>
</evidence>
<dbReference type="SUPFAM" id="SSF48264">
    <property type="entry name" value="Cytochrome P450"/>
    <property type="match status" value="1"/>
</dbReference>
<comment type="cofactor">
    <cofactor evidence="1 8">
        <name>heme</name>
        <dbReference type="ChEBI" id="CHEBI:30413"/>
    </cofactor>
</comment>
<evidence type="ECO:0000256" key="2">
    <source>
        <dbReference type="ARBA" id="ARBA00010617"/>
    </source>
</evidence>
<dbReference type="EMBL" id="JAATWM020000022">
    <property type="protein sequence ID" value="KAF9875233.1"/>
    <property type="molecule type" value="Genomic_DNA"/>
</dbReference>
<reference evidence="10" key="2">
    <citation type="submission" date="2020-11" db="EMBL/GenBank/DDBJ databases">
        <title>Whole genome sequencing of Colletotrichum sp.</title>
        <authorList>
            <person name="Li H."/>
        </authorList>
    </citation>
    <scope>NUCLEOTIDE SEQUENCE</scope>
    <source>
        <strain evidence="10">CkLH20</strain>
    </source>
</reference>
<dbReference type="InterPro" id="IPR050364">
    <property type="entry name" value="Cytochrome_P450_fung"/>
</dbReference>
<evidence type="ECO:0000313" key="10">
    <source>
        <dbReference type="EMBL" id="KAF9875233.1"/>
    </source>
</evidence>
<accession>A0A9P6LJ18</accession>
<dbReference type="GO" id="GO:0020037">
    <property type="term" value="F:heme binding"/>
    <property type="evidence" value="ECO:0007669"/>
    <property type="project" value="InterPro"/>
</dbReference>
<organism evidence="10 11">
    <name type="scientific">Colletotrichum karsti</name>
    <dbReference type="NCBI Taxonomy" id="1095194"/>
    <lineage>
        <taxon>Eukaryota</taxon>
        <taxon>Fungi</taxon>
        <taxon>Dikarya</taxon>
        <taxon>Ascomycota</taxon>
        <taxon>Pezizomycotina</taxon>
        <taxon>Sordariomycetes</taxon>
        <taxon>Hypocreomycetidae</taxon>
        <taxon>Glomerellales</taxon>
        <taxon>Glomerellaceae</taxon>
        <taxon>Colletotrichum</taxon>
        <taxon>Colletotrichum boninense species complex</taxon>
    </lineage>
</organism>
<evidence type="ECO:0000256" key="3">
    <source>
        <dbReference type="ARBA" id="ARBA00022617"/>
    </source>
</evidence>
<dbReference type="GeneID" id="62162844"/>
<dbReference type="AlphaFoldDB" id="A0A9P6LJ18"/>
<reference evidence="10" key="1">
    <citation type="submission" date="2020-03" db="EMBL/GenBank/DDBJ databases">
        <authorList>
            <person name="He L."/>
        </authorList>
    </citation>
    <scope>NUCLEOTIDE SEQUENCE</scope>
    <source>
        <strain evidence="10">CkLH20</strain>
    </source>
</reference>
<evidence type="ECO:0000313" key="11">
    <source>
        <dbReference type="Proteomes" id="UP000781932"/>
    </source>
</evidence>
<dbReference type="InterPro" id="IPR002401">
    <property type="entry name" value="Cyt_P450_E_grp-I"/>
</dbReference>
<dbReference type="GO" id="GO:0005506">
    <property type="term" value="F:iron ion binding"/>
    <property type="evidence" value="ECO:0007669"/>
    <property type="project" value="InterPro"/>
</dbReference>
<keyword evidence="11" id="KW-1185">Reference proteome</keyword>
<dbReference type="InterPro" id="IPR001128">
    <property type="entry name" value="Cyt_P450"/>
</dbReference>
<dbReference type="PANTHER" id="PTHR46300">
    <property type="entry name" value="P450, PUTATIVE (EUROFUNG)-RELATED-RELATED"/>
    <property type="match status" value="1"/>
</dbReference>
<dbReference type="PROSITE" id="PS00086">
    <property type="entry name" value="CYTOCHROME_P450"/>
    <property type="match status" value="1"/>
</dbReference>
<feature type="binding site" description="axial binding residue" evidence="8">
    <location>
        <position position="464"/>
    </location>
    <ligand>
        <name>heme</name>
        <dbReference type="ChEBI" id="CHEBI:30413"/>
    </ligand>
    <ligandPart>
        <name>Fe</name>
        <dbReference type="ChEBI" id="CHEBI:18248"/>
    </ligandPart>
</feature>
<dbReference type="Proteomes" id="UP000781932">
    <property type="component" value="Unassembled WGS sequence"/>
</dbReference>
<evidence type="ECO:0000256" key="7">
    <source>
        <dbReference type="ARBA" id="ARBA00023033"/>
    </source>
</evidence>
<dbReference type="GO" id="GO:0016705">
    <property type="term" value="F:oxidoreductase activity, acting on paired donors, with incorporation or reduction of molecular oxygen"/>
    <property type="evidence" value="ECO:0007669"/>
    <property type="project" value="InterPro"/>
</dbReference>
<dbReference type="GO" id="GO:0004497">
    <property type="term" value="F:monooxygenase activity"/>
    <property type="evidence" value="ECO:0007669"/>
    <property type="project" value="UniProtKB-KW"/>
</dbReference>
<dbReference type="InterPro" id="IPR017972">
    <property type="entry name" value="Cyt_P450_CS"/>
</dbReference>
<evidence type="ECO:0000256" key="8">
    <source>
        <dbReference type="PIRSR" id="PIRSR602401-1"/>
    </source>
</evidence>
<keyword evidence="5 9" id="KW-0560">Oxidoreductase</keyword>
<keyword evidence="3 8" id="KW-0349">Heme</keyword>
<evidence type="ECO:0000256" key="5">
    <source>
        <dbReference type="ARBA" id="ARBA00023002"/>
    </source>
</evidence>
<keyword evidence="6 8" id="KW-0408">Iron</keyword>
<evidence type="ECO:0000256" key="9">
    <source>
        <dbReference type="RuleBase" id="RU000461"/>
    </source>
</evidence>